<reference evidence="1" key="1">
    <citation type="submission" date="2021-06" db="EMBL/GenBank/DDBJ databases">
        <authorList>
            <person name="Kallberg Y."/>
            <person name="Tangrot J."/>
            <person name="Rosling A."/>
        </authorList>
    </citation>
    <scope>NUCLEOTIDE SEQUENCE</scope>
    <source>
        <strain evidence="1">CL356</strain>
    </source>
</reference>
<protein>
    <submittedName>
        <fullName evidence="1">15091_t:CDS:1</fullName>
    </submittedName>
</protein>
<accession>A0ACA9KQX4</accession>
<comment type="caution">
    <text evidence="1">The sequence shown here is derived from an EMBL/GenBank/DDBJ whole genome shotgun (WGS) entry which is preliminary data.</text>
</comment>
<gene>
    <name evidence="1" type="ORF">ACOLOM_LOCUS2201</name>
</gene>
<organism evidence="1 2">
    <name type="scientific">Acaulospora colombiana</name>
    <dbReference type="NCBI Taxonomy" id="27376"/>
    <lineage>
        <taxon>Eukaryota</taxon>
        <taxon>Fungi</taxon>
        <taxon>Fungi incertae sedis</taxon>
        <taxon>Mucoromycota</taxon>
        <taxon>Glomeromycotina</taxon>
        <taxon>Glomeromycetes</taxon>
        <taxon>Diversisporales</taxon>
        <taxon>Acaulosporaceae</taxon>
        <taxon>Acaulospora</taxon>
    </lineage>
</organism>
<proteinExistence type="predicted"/>
<dbReference type="Proteomes" id="UP000789525">
    <property type="component" value="Unassembled WGS sequence"/>
</dbReference>
<name>A0ACA9KQX4_9GLOM</name>
<evidence type="ECO:0000313" key="2">
    <source>
        <dbReference type="Proteomes" id="UP000789525"/>
    </source>
</evidence>
<sequence length="443" mass="49909">MDSSSRHQSIPTIPNPTFFVTEPAEKQLNRGFSVPALASPKRGYKKPSKPREFAKSARKRQSVLALDIETDSDVLLANCHAEIQKMLEAWCMVTGEVKAEEDQVPVDILAAIESTTKTIQSVKNYSMYKEDLSDDALIKVRAVALEVLEMISELEKEHRDDDTDDSSSEDGHIYKESNYQSLDKQRAVLRKYLQVVGDCLLFEDHESYQDVSHLGISTEEDKQDKSMASITPPLSPGHPNRDWVDPEAFGGNTISRYRAFLEAHRPSKSKQAADYSPLPDPVDNKAEFLAALAYAFSVLNLIFQIRRSKRPFGFIDKIHEDTSRTYRATENLKFFAAAVKFRFDIKFDQFNVTEVVKQTDTGKIHLEKALEIFCEKAMRELISTGSYKQVPLSRASSIYLQETLSSSQIRLQAAVAKLSASDDLASEVKEKLFIQKSGDEDSS</sequence>
<keyword evidence="2" id="KW-1185">Reference proteome</keyword>
<evidence type="ECO:0000313" key="1">
    <source>
        <dbReference type="EMBL" id="CAG8486328.1"/>
    </source>
</evidence>
<dbReference type="EMBL" id="CAJVPT010002722">
    <property type="protein sequence ID" value="CAG8486328.1"/>
    <property type="molecule type" value="Genomic_DNA"/>
</dbReference>